<name>A0ABW5SBG7_9FLAO</name>
<protein>
    <submittedName>
        <fullName evidence="2">Glycerophosphodiester phosphodiesterase family protein</fullName>
    </submittedName>
</protein>
<comment type="caution">
    <text evidence="2">The sequence shown here is derived from an EMBL/GenBank/DDBJ whole genome shotgun (WGS) entry which is preliminary data.</text>
</comment>
<organism evidence="2 3">
    <name type="scientific">Mesonia sediminis</name>
    <dbReference type="NCBI Taxonomy" id="1703946"/>
    <lineage>
        <taxon>Bacteria</taxon>
        <taxon>Pseudomonadati</taxon>
        <taxon>Bacteroidota</taxon>
        <taxon>Flavobacteriia</taxon>
        <taxon>Flavobacteriales</taxon>
        <taxon>Flavobacteriaceae</taxon>
        <taxon>Mesonia</taxon>
    </lineage>
</organism>
<reference evidence="3" key="1">
    <citation type="journal article" date="2019" name="Int. J. Syst. Evol. Microbiol.">
        <title>The Global Catalogue of Microorganisms (GCM) 10K type strain sequencing project: providing services to taxonomists for standard genome sequencing and annotation.</title>
        <authorList>
            <consortium name="The Broad Institute Genomics Platform"/>
            <consortium name="The Broad Institute Genome Sequencing Center for Infectious Disease"/>
            <person name="Wu L."/>
            <person name="Ma J."/>
        </authorList>
    </citation>
    <scope>NUCLEOTIDE SEQUENCE [LARGE SCALE GENOMIC DNA]</scope>
    <source>
        <strain evidence="3">KCTC 42255</strain>
    </source>
</reference>
<proteinExistence type="predicted"/>
<dbReference type="PANTHER" id="PTHR46211:SF14">
    <property type="entry name" value="GLYCEROPHOSPHODIESTER PHOSPHODIESTERASE"/>
    <property type="match status" value="1"/>
</dbReference>
<dbReference type="InterPro" id="IPR030395">
    <property type="entry name" value="GP_PDE_dom"/>
</dbReference>
<evidence type="ECO:0000313" key="3">
    <source>
        <dbReference type="Proteomes" id="UP001597357"/>
    </source>
</evidence>
<feature type="domain" description="GP-PDE" evidence="1">
    <location>
        <begin position="41"/>
        <end position="308"/>
    </location>
</feature>
<evidence type="ECO:0000259" key="1">
    <source>
        <dbReference type="PROSITE" id="PS51704"/>
    </source>
</evidence>
<gene>
    <name evidence="2" type="ORF">ACFSQ0_02490</name>
</gene>
<dbReference type="PANTHER" id="PTHR46211">
    <property type="entry name" value="GLYCEROPHOSPHORYL DIESTER PHOSPHODIESTERASE"/>
    <property type="match status" value="1"/>
</dbReference>
<dbReference type="PROSITE" id="PS51704">
    <property type="entry name" value="GP_PDE"/>
    <property type="match status" value="1"/>
</dbReference>
<dbReference type="Proteomes" id="UP001597357">
    <property type="component" value="Unassembled WGS sequence"/>
</dbReference>
<dbReference type="PROSITE" id="PS51257">
    <property type="entry name" value="PROKAR_LIPOPROTEIN"/>
    <property type="match status" value="1"/>
</dbReference>
<dbReference type="Pfam" id="PF03009">
    <property type="entry name" value="GDPD"/>
    <property type="match status" value="1"/>
</dbReference>
<keyword evidence="3" id="KW-1185">Reference proteome</keyword>
<evidence type="ECO:0000313" key="2">
    <source>
        <dbReference type="EMBL" id="MFD2696848.1"/>
    </source>
</evidence>
<dbReference type="EMBL" id="JBHULZ010000009">
    <property type="protein sequence ID" value="MFD2696848.1"/>
    <property type="molecule type" value="Genomic_DNA"/>
</dbReference>
<dbReference type="SUPFAM" id="SSF51695">
    <property type="entry name" value="PLC-like phosphodiesterases"/>
    <property type="match status" value="1"/>
</dbReference>
<sequence length="308" mass="34978">MNKRRPKVVALIIYACLVAISCKKKSSDLPSEVQNLSKYKGEIHGHRGDRGSFPENTIPACISALKKKVDFIEIDVVISKDHQVVVSHEPYMHHILMNTPDGGVIDEANQLNYNLFTMTADSIKTYVAGNLPHPQFKSQQPTKTYKPTLVGLIDTLNIYAEQFNLPEPKFNIELKSNPNLYGKYQPKPGQFVELLMQTLKDKGMIDRVQLQSFDLAVLEYLHENYPDMPLNYLVGKGNLDENLAKLSFKPQAYAVHFELLKSVKDVEAIKNKGMKAVVWTVNEKKQIAQMKNWGVDVIITDYPERALF</sequence>
<dbReference type="RefSeq" id="WP_379043649.1">
    <property type="nucleotide sequence ID" value="NZ_JBHULZ010000009.1"/>
</dbReference>
<dbReference type="InterPro" id="IPR017946">
    <property type="entry name" value="PLC-like_Pdiesterase_TIM-brl"/>
</dbReference>
<dbReference type="Gene3D" id="3.20.20.190">
    <property type="entry name" value="Phosphatidylinositol (PI) phosphodiesterase"/>
    <property type="match status" value="1"/>
</dbReference>
<accession>A0ABW5SBG7</accession>